<dbReference type="RefSeq" id="WP_214375284.1">
    <property type="nucleotide sequence ID" value="NZ_JAFEJU010000001.1"/>
</dbReference>
<dbReference type="Proteomes" id="UP000711736">
    <property type="component" value="Unassembled WGS sequence"/>
</dbReference>
<protein>
    <recommendedName>
        <fullName evidence="3">CTP synthase</fullName>
    </recommendedName>
</protein>
<evidence type="ECO:0000313" key="2">
    <source>
        <dbReference type="Proteomes" id="UP000711736"/>
    </source>
</evidence>
<evidence type="ECO:0008006" key="3">
    <source>
        <dbReference type="Google" id="ProtNLM"/>
    </source>
</evidence>
<accession>A0ABS5UTZ4</accession>
<comment type="caution">
    <text evidence="1">The sequence shown here is derived from an EMBL/GenBank/DDBJ whole genome shotgun (WGS) entry which is preliminary data.</text>
</comment>
<keyword evidence="2" id="KW-1185">Reference proteome</keyword>
<gene>
    <name evidence="1" type="ORF">JS530_00185</name>
</gene>
<dbReference type="EMBL" id="JAFEJU010000001">
    <property type="protein sequence ID" value="MBT1173953.1"/>
    <property type="molecule type" value="Genomic_DNA"/>
</dbReference>
<proteinExistence type="predicted"/>
<name>A0ABS5UTZ4_9BIFI</name>
<organism evidence="1 2">
    <name type="scientific">Bifidobacterium colobi</name>
    <dbReference type="NCBI Taxonomy" id="2809026"/>
    <lineage>
        <taxon>Bacteria</taxon>
        <taxon>Bacillati</taxon>
        <taxon>Actinomycetota</taxon>
        <taxon>Actinomycetes</taxon>
        <taxon>Bifidobacteriales</taxon>
        <taxon>Bifidobacteriaceae</taxon>
        <taxon>Bifidobacterium</taxon>
    </lineage>
</organism>
<evidence type="ECO:0000313" key="1">
    <source>
        <dbReference type="EMBL" id="MBT1173953.1"/>
    </source>
</evidence>
<sequence>MKEHKEVAALLRSAQSDLRCASGTTDAQRKALRRRLVAGELVSPYRNLYADFDYWHTLNKEQQSLHVIRGLAHKHPSWVFTGLSAACVYGVQHSRLLHDGKIYVAAHGGIGGADESRLVRVYMNRIPQQVEQGICLVTPARMVIDCAGYPFAQSLAIIDSTLRKGLASCEEIEAMALQTVCDEQAIRRLVRYADSRSENGGESLFRGLMIERQYAVPMLQVEFDNPDNPVAPYRVDSCWKLADGRIIVAEYDGMAKYADGANKNRASLQSKLDYERHREQHLKSQGVTGIVHVYYEDLMVPRRLEDKLDSIGVPKLVA</sequence>
<reference evidence="1 2" key="1">
    <citation type="journal article" date="2021" name="Environ. Microbiol.">
        <title>Genetic insights into the dark matter of the mammalian gut microbiota through targeted genome reconstruction.</title>
        <authorList>
            <person name="Lugli G.A."/>
            <person name="Alessandri G."/>
            <person name="Milani C."/>
            <person name="Viappiani A."/>
            <person name="Fontana F."/>
            <person name="Tarracchini C."/>
            <person name="Mancabelli L."/>
            <person name="Argentini C."/>
            <person name="Ruiz L."/>
            <person name="Margolles A."/>
            <person name="van Sinderen D."/>
            <person name="Turroni F."/>
            <person name="Ventura M."/>
        </authorList>
    </citation>
    <scope>NUCLEOTIDE SEQUENCE [LARGE SCALE GENOMIC DNA]</scope>
    <source>
        <strain evidence="1 2">LC6</strain>
    </source>
</reference>